<dbReference type="InterPro" id="IPR036388">
    <property type="entry name" value="WH-like_DNA-bd_sf"/>
</dbReference>
<comment type="caution">
    <text evidence="3">The sequence shown here is derived from an EMBL/GenBank/DDBJ whole genome shotgun (WGS) entry which is preliminary data.</text>
</comment>
<evidence type="ECO:0000256" key="2">
    <source>
        <dbReference type="SAM" id="Coils"/>
    </source>
</evidence>
<name>A0A6V8N599_9BACT</name>
<keyword evidence="2" id="KW-0175">Coiled coil</keyword>
<dbReference type="InterPro" id="IPR036390">
    <property type="entry name" value="WH_DNA-bd_sf"/>
</dbReference>
<dbReference type="InterPro" id="IPR007432">
    <property type="entry name" value="DUF480"/>
</dbReference>
<comment type="similarity">
    <text evidence="1">Belongs to the UPF0502 family.</text>
</comment>
<proteinExistence type="inferred from homology"/>
<dbReference type="Gene3D" id="1.10.10.10">
    <property type="entry name" value="Winged helix-like DNA-binding domain superfamily/Winged helix DNA-binding domain"/>
    <property type="match status" value="2"/>
</dbReference>
<protein>
    <submittedName>
        <fullName evidence="3">UPF0502 protein</fullName>
    </submittedName>
</protein>
<evidence type="ECO:0000256" key="1">
    <source>
        <dbReference type="HAMAP-Rule" id="MF_01584"/>
    </source>
</evidence>
<dbReference type="PANTHER" id="PTHR38768">
    <property type="entry name" value="UPF0502 PROTEIN YCEH"/>
    <property type="match status" value="1"/>
</dbReference>
<gene>
    <name evidence="3" type="ORF">GMLC_13270</name>
</gene>
<dbReference type="RefSeq" id="WP_183360270.1">
    <property type="nucleotide sequence ID" value="NZ_BLXZ01000002.1"/>
</dbReference>
<evidence type="ECO:0000313" key="3">
    <source>
        <dbReference type="EMBL" id="GFO67748.1"/>
    </source>
</evidence>
<organism evidence="3 4">
    <name type="scientific">Geomonas limicola</name>
    <dbReference type="NCBI Taxonomy" id="2740186"/>
    <lineage>
        <taxon>Bacteria</taxon>
        <taxon>Pseudomonadati</taxon>
        <taxon>Thermodesulfobacteriota</taxon>
        <taxon>Desulfuromonadia</taxon>
        <taxon>Geobacterales</taxon>
        <taxon>Geobacteraceae</taxon>
        <taxon>Geomonas</taxon>
    </lineage>
</organism>
<dbReference type="Proteomes" id="UP000587586">
    <property type="component" value="Unassembled WGS sequence"/>
</dbReference>
<accession>A0A6V8N599</accession>
<reference evidence="4" key="1">
    <citation type="submission" date="2020-06" db="EMBL/GenBank/DDBJ databases">
        <title>Draft genomic sequecing of Geomonas sp. Red745.</title>
        <authorList>
            <person name="Itoh H."/>
            <person name="Xu Z.X."/>
            <person name="Ushijima N."/>
            <person name="Masuda Y."/>
            <person name="Shiratori Y."/>
            <person name="Senoo K."/>
        </authorList>
    </citation>
    <scope>NUCLEOTIDE SEQUENCE [LARGE SCALE GENOMIC DNA]</scope>
    <source>
        <strain evidence="4">Red745</strain>
    </source>
</reference>
<keyword evidence="4" id="KW-1185">Reference proteome</keyword>
<dbReference type="AlphaFoldDB" id="A0A6V8N599"/>
<dbReference type="EMBL" id="BLXZ01000002">
    <property type="protein sequence ID" value="GFO67748.1"/>
    <property type="molecule type" value="Genomic_DNA"/>
</dbReference>
<sequence>MKMNLTDLEIRVLGCLMEKELTTPENYPLSLNSLMSACNQKSNRDPVLSLSEPEVQKVLEALGARGLARLTTTGGRVAKYVHSAADKLGLAVPARAILAELMLRGAQTAGELRNRAERMAPFADIEAVDEVLGELMRAGPPLVVRLPRQSGRKEVRYAQVFGGMPELPEEEEEEVSEPALPYKLPMTGRLQKLENEIADLRAETAELRKEVQEFLAQFG</sequence>
<dbReference type="Pfam" id="PF04337">
    <property type="entry name" value="DUF480"/>
    <property type="match status" value="1"/>
</dbReference>
<dbReference type="PANTHER" id="PTHR38768:SF1">
    <property type="entry name" value="UPF0502 PROTEIN YCEH"/>
    <property type="match status" value="1"/>
</dbReference>
<dbReference type="HAMAP" id="MF_01584">
    <property type="entry name" value="UPF0502"/>
    <property type="match status" value="1"/>
</dbReference>
<dbReference type="SUPFAM" id="SSF46785">
    <property type="entry name" value="Winged helix' DNA-binding domain"/>
    <property type="match status" value="2"/>
</dbReference>
<evidence type="ECO:0000313" key="4">
    <source>
        <dbReference type="Proteomes" id="UP000587586"/>
    </source>
</evidence>
<feature type="coiled-coil region" evidence="2">
    <location>
        <begin position="190"/>
        <end position="217"/>
    </location>
</feature>